<dbReference type="InterPro" id="IPR004843">
    <property type="entry name" value="Calcineurin-like_PHP"/>
</dbReference>
<reference evidence="3 4" key="1">
    <citation type="journal article" date="2015" name="Plant Cell">
        <title>Oil accumulation by the oleaginous diatom Fistulifera solaris as revealed by the genome and transcriptome.</title>
        <authorList>
            <person name="Tanaka T."/>
            <person name="Maeda Y."/>
            <person name="Veluchamy A."/>
            <person name="Tanaka M."/>
            <person name="Abida H."/>
            <person name="Marechal E."/>
            <person name="Bowler C."/>
            <person name="Muto M."/>
            <person name="Sunaga Y."/>
            <person name="Tanaka M."/>
            <person name="Yoshino T."/>
            <person name="Taniguchi T."/>
            <person name="Fukuda Y."/>
            <person name="Nemoto M."/>
            <person name="Matsumoto M."/>
            <person name="Wong P.S."/>
            <person name="Aburatani S."/>
            <person name="Fujibuchi W."/>
        </authorList>
    </citation>
    <scope>NUCLEOTIDE SEQUENCE [LARGE SCALE GENOMIC DNA]</scope>
    <source>
        <strain evidence="3 4">JPCC DA0580</strain>
    </source>
</reference>
<dbReference type="Pfam" id="PF00149">
    <property type="entry name" value="Metallophos"/>
    <property type="match status" value="1"/>
</dbReference>
<gene>
    <name evidence="3" type="ORF">FisN_3Hh040</name>
</gene>
<feature type="domain" description="Calcineurin-like phosphoesterase" evidence="2">
    <location>
        <begin position="33"/>
        <end position="302"/>
    </location>
</feature>
<sequence length="362" mass="41738">MNDNRFRNTQQRRTFRHPSLPQEKHSAPFEPFTFVVTADTQFGMIDQNEKDSVHDSYAEVEYSRKAIAAINQMNPRPLFCCICGDLVDMTSEIYTNTPKTQQQANASKDGFSNASRIWTKEECDSEQDEQFRVFRETWNELHQDIPLVCLCGNHDVGNRPNAASINRFQKLFGDDYFSFWANGSYNIVINSSLISQPDDAMELCEKQLQWIEERLAYANEAKAAIIFVFSHHPLFLYDQDEDETELSGTLRIHWPPAYAHRQNSQIKIPESYFPLPRTRRKRLLDLFAKYNVAACFAGHFHQNLVRTTSFGMDMITTGPLSLVLPSDNNPSDEPFAVGFRLVHVKQEEETGKCVFDHSFNPL</sequence>
<proteinExistence type="predicted"/>
<accession>A0A1Z5JP71</accession>
<dbReference type="EMBL" id="BDSP01000095">
    <property type="protein sequence ID" value="GAX15571.1"/>
    <property type="molecule type" value="Genomic_DNA"/>
</dbReference>
<dbReference type="Gene3D" id="3.60.21.10">
    <property type="match status" value="1"/>
</dbReference>
<dbReference type="SUPFAM" id="SSF56300">
    <property type="entry name" value="Metallo-dependent phosphatases"/>
    <property type="match status" value="1"/>
</dbReference>
<name>A0A1Z5JP71_FISSO</name>
<feature type="region of interest" description="Disordered" evidence="1">
    <location>
        <begin position="1"/>
        <end position="26"/>
    </location>
</feature>
<evidence type="ECO:0000256" key="1">
    <source>
        <dbReference type="SAM" id="MobiDB-lite"/>
    </source>
</evidence>
<dbReference type="InterPro" id="IPR051918">
    <property type="entry name" value="STPP_CPPED1"/>
</dbReference>
<keyword evidence="4" id="KW-1185">Reference proteome</keyword>
<dbReference type="OrthoDB" id="45007at2759"/>
<dbReference type="AlphaFoldDB" id="A0A1Z5JP71"/>
<dbReference type="Proteomes" id="UP000198406">
    <property type="component" value="Unassembled WGS sequence"/>
</dbReference>
<dbReference type="PANTHER" id="PTHR43143">
    <property type="entry name" value="METALLOPHOSPHOESTERASE, CALCINEURIN SUPERFAMILY"/>
    <property type="match status" value="1"/>
</dbReference>
<comment type="caution">
    <text evidence="3">The sequence shown here is derived from an EMBL/GenBank/DDBJ whole genome shotgun (WGS) entry which is preliminary data.</text>
</comment>
<evidence type="ECO:0000259" key="2">
    <source>
        <dbReference type="Pfam" id="PF00149"/>
    </source>
</evidence>
<evidence type="ECO:0000313" key="4">
    <source>
        <dbReference type="Proteomes" id="UP000198406"/>
    </source>
</evidence>
<evidence type="ECO:0000313" key="3">
    <source>
        <dbReference type="EMBL" id="GAX15571.1"/>
    </source>
</evidence>
<organism evidence="3 4">
    <name type="scientific">Fistulifera solaris</name>
    <name type="common">Oleaginous diatom</name>
    <dbReference type="NCBI Taxonomy" id="1519565"/>
    <lineage>
        <taxon>Eukaryota</taxon>
        <taxon>Sar</taxon>
        <taxon>Stramenopiles</taxon>
        <taxon>Ochrophyta</taxon>
        <taxon>Bacillariophyta</taxon>
        <taxon>Bacillariophyceae</taxon>
        <taxon>Bacillariophycidae</taxon>
        <taxon>Naviculales</taxon>
        <taxon>Naviculaceae</taxon>
        <taxon>Fistulifera</taxon>
    </lineage>
</organism>
<dbReference type="GO" id="GO:0016787">
    <property type="term" value="F:hydrolase activity"/>
    <property type="evidence" value="ECO:0007669"/>
    <property type="project" value="InterPro"/>
</dbReference>
<dbReference type="PANTHER" id="PTHR43143:SF1">
    <property type="entry name" value="SERINE_THREONINE-PROTEIN PHOSPHATASE CPPED1"/>
    <property type="match status" value="1"/>
</dbReference>
<protein>
    <recommendedName>
        <fullName evidence="2">Calcineurin-like phosphoesterase domain-containing protein</fullName>
    </recommendedName>
</protein>
<dbReference type="InterPro" id="IPR029052">
    <property type="entry name" value="Metallo-depent_PP-like"/>
</dbReference>
<dbReference type="InParanoid" id="A0A1Z5JP71"/>